<reference evidence="1 2" key="1">
    <citation type="submission" date="2020-08" db="EMBL/GenBank/DDBJ databases">
        <title>Genomic Encyclopedia of Type Strains, Phase III (KMG-III): the genomes of soil and plant-associated and newly described type strains.</title>
        <authorList>
            <person name="Whitman W."/>
        </authorList>
    </citation>
    <scope>NUCLEOTIDE SEQUENCE [LARGE SCALE GENOMIC DNA]</scope>
    <source>
        <strain evidence="1 2">CECT 8356</strain>
    </source>
</reference>
<organism evidence="1 2">
    <name type="scientific">Microbacterium proteolyticum</name>
    <dbReference type="NCBI Taxonomy" id="1572644"/>
    <lineage>
        <taxon>Bacteria</taxon>
        <taxon>Bacillati</taxon>
        <taxon>Actinomycetota</taxon>
        <taxon>Actinomycetes</taxon>
        <taxon>Micrococcales</taxon>
        <taxon>Microbacteriaceae</taxon>
        <taxon>Microbacterium</taxon>
    </lineage>
</organism>
<dbReference type="AlphaFoldDB" id="A0A7W5GFJ8"/>
<evidence type="ECO:0000313" key="2">
    <source>
        <dbReference type="Proteomes" id="UP000543579"/>
    </source>
</evidence>
<name>A0A7W5GFJ8_9MICO</name>
<dbReference type="RefSeq" id="WP_281369380.1">
    <property type="nucleotide sequence ID" value="NZ_JACHXY010000001.1"/>
</dbReference>
<dbReference type="Proteomes" id="UP000543579">
    <property type="component" value="Unassembled WGS sequence"/>
</dbReference>
<protein>
    <submittedName>
        <fullName evidence="1">Uncharacterized protein</fullName>
    </submittedName>
</protein>
<proteinExistence type="predicted"/>
<dbReference type="EMBL" id="JACHXY010000001">
    <property type="protein sequence ID" value="MBB3157643.1"/>
    <property type="molecule type" value="Genomic_DNA"/>
</dbReference>
<evidence type="ECO:0000313" key="1">
    <source>
        <dbReference type="EMBL" id="MBB3157643.1"/>
    </source>
</evidence>
<sequence length="40" mass="4503">MEQFADERRLFLVEVNSPGDTSRVCVMMTGRDSPAADHFS</sequence>
<comment type="caution">
    <text evidence="1">The sequence shown here is derived from an EMBL/GenBank/DDBJ whole genome shotgun (WGS) entry which is preliminary data.</text>
</comment>
<accession>A0A7W5GFJ8</accession>
<gene>
    <name evidence="1" type="ORF">FHS07_001327</name>
</gene>